<dbReference type="PRINTS" id="PR00035">
    <property type="entry name" value="HTHGNTR"/>
</dbReference>
<protein>
    <submittedName>
        <fullName evidence="5">GntR family transcriptional regulator</fullName>
    </submittedName>
</protein>
<keyword evidence="6" id="KW-1185">Reference proteome</keyword>
<dbReference type="PANTHER" id="PTHR43537">
    <property type="entry name" value="TRANSCRIPTIONAL REGULATOR, GNTR FAMILY"/>
    <property type="match status" value="1"/>
</dbReference>
<dbReference type="EMBL" id="JAXAFJ010000003">
    <property type="protein sequence ID" value="MDX6805955.1"/>
    <property type="molecule type" value="Genomic_DNA"/>
</dbReference>
<evidence type="ECO:0000256" key="1">
    <source>
        <dbReference type="ARBA" id="ARBA00023015"/>
    </source>
</evidence>
<reference evidence="5 6" key="1">
    <citation type="submission" date="2023-11" db="EMBL/GenBank/DDBJ databases">
        <authorList>
            <person name="Bao R."/>
        </authorList>
    </citation>
    <scope>NUCLEOTIDE SEQUENCE [LARGE SCALE GENOMIC DNA]</scope>
    <source>
        <strain evidence="5 6">PJ23</strain>
    </source>
</reference>
<sequence>MERLPTTDTSDATGFDDERSAATLHDIVVPQLRAILLDGELPAGARIPEAELCARFGVSRTPLREALKVMAAEGFVTLRPNRGAVVAPVDRGALGPIFETKGALERLIGLLAGERASDSDVAELDALHAALGAALQRDDHAAYTRLNFSFHQRLAQAAGNPVLAQSYEALQHKIWRYRFAVNEVTDRLAESYREHERIMIALRARTRLDLAERLEDHNRLTGEAMARALARISAAEAPQGRRRKTKREA</sequence>
<dbReference type="InterPro" id="IPR008920">
    <property type="entry name" value="TF_FadR/GntR_C"/>
</dbReference>
<dbReference type="InterPro" id="IPR036390">
    <property type="entry name" value="WH_DNA-bd_sf"/>
</dbReference>
<evidence type="ECO:0000256" key="2">
    <source>
        <dbReference type="ARBA" id="ARBA00023125"/>
    </source>
</evidence>
<evidence type="ECO:0000313" key="5">
    <source>
        <dbReference type="EMBL" id="MDX6805955.1"/>
    </source>
</evidence>
<organism evidence="5 6">
    <name type="scientific">Terrihabitans rhizophilus</name>
    <dbReference type="NCBI Taxonomy" id="3092662"/>
    <lineage>
        <taxon>Bacteria</taxon>
        <taxon>Pseudomonadati</taxon>
        <taxon>Pseudomonadota</taxon>
        <taxon>Alphaproteobacteria</taxon>
        <taxon>Hyphomicrobiales</taxon>
        <taxon>Terrihabitans</taxon>
    </lineage>
</organism>
<dbReference type="PROSITE" id="PS50949">
    <property type="entry name" value="HTH_GNTR"/>
    <property type="match status" value="1"/>
</dbReference>
<keyword evidence="1" id="KW-0805">Transcription regulation</keyword>
<dbReference type="Gene3D" id="1.20.120.530">
    <property type="entry name" value="GntR ligand-binding domain-like"/>
    <property type="match status" value="1"/>
</dbReference>
<dbReference type="PANTHER" id="PTHR43537:SF50">
    <property type="entry name" value="TRANSCRIPTIONAL REGULATORY PROTEIN"/>
    <property type="match status" value="1"/>
</dbReference>
<dbReference type="RefSeq" id="WP_319844073.1">
    <property type="nucleotide sequence ID" value="NZ_JAXAFJ010000003.1"/>
</dbReference>
<dbReference type="SUPFAM" id="SSF48008">
    <property type="entry name" value="GntR ligand-binding domain-like"/>
    <property type="match status" value="1"/>
</dbReference>
<dbReference type="SMART" id="SM00895">
    <property type="entry name" value="FCD"/>
    <property type="match status" value="1"/>
</dbReference>
<keyword evidence="2" id="KW-0238">DNA-binding</keyword>
<evidence type="ECO:0000256" key="3">
    <source>
        <dbReference type="ARBA" id="ARBA00023163"/>
    </source>
</evidence>
<dbReference type="SMART" id="SM00345">
    <property type="entry name" value="HTH_GNTR"/>
    <property type="match status" value="1"/>
</dbReference>
<evidence type="ECO:0000259" key="4">
    <source>
        <dbReference type="PROSITE" id="PS50949"/>
    </source>
</evidence>
<dbReference type="InterPro" id="IPR000524">
    <property type="entry name" value="Tscrpt_reg_HTH_GntR"/>
</dbReference>
<dbReference type="Gene3D" id="1.10.10.10">
    <property type="entry name" value="Winged helix-like DNA-binding domain superfamily/Winged helix DNA-binding domain"/>
    <property type="match status" value="1"/>
</dbReference>
<keyword evidence="3" id="KW-0804">Transcription</keyword>
<dbReference type="Proteomes" id="UP001274321">
    <property type="component" value="Unassembled WGS sequence"/>
</dbReference>
<comment type="caution">
    <text evidence="5">The sequence shown here is derived from an EMBL/GenBank/DDBJ whole genome shotgun (WGS) entry which is preliminary data.</text>
</comment>
<evidence type="ECO:0000313" key="6">
    <source>
        <dbReference type="Proteomes" id="UP001274321"/>
    </source>
</evidence>
<dbReference type="InterPro" id="IPR036388">
    <property type="entry name" value="WH-like_DNA-bd_sf"/>
</dbReference>
<dbReference type="SUPFAM" id="SSF46785">
    <property type="entry name" value="Winged helix' DNA-binding domain"/>
    <property type="match status" value="1"/>
</dbReference>
<proteinExistence type="predicted"/>
<accession>A0ABU4RMA1</accession>
<dbReference type="Pfam" id="PF07729">
    <property type="entry name" value="FCD"/>
    <property type="match status" value="1"/>
</dbReference>
<dbReference type="InterPro" id="IPR011711">
    <property type="entry name" value="GntR_C"/>
</dbReference>
<gene>
    <name evidence="5" type="ORF">SCD90_07750</name>
</gene>
<dbReference type="Pfam" id="PF00392">
    <property type="entry name" value="GntR"/>
    <property type="match status" value="1"/>
</dbReference>
<dbReference type="CDD" id="cd07377">
    <property type="entry name" value="WHTH_GntR"/>
    <property type="match status" value="1"/>
</dbReference>
<feature type="domain" description="HTH gntR-type" evidence="4">
    <location>
        <begin position="22"/>
        <end position="89"/>
    </location>
</feature>
<name>A0ABU4RMA1_9HYPH</name>